<protein>
    <submittedName>
        <fullName evidence="1">Rhs family protein</fullName>
    </submittedName>
</protein>
<dbReference type="KEGG" id="rmu:RMDY18_01160"/>
<reference evidence="2" key="1">
    <citation type="submission" date="2009-07" db="EMBL/GenBank/DDBJ databases">
        <title>Complete genome sequence of Rothia mucilaginosa DJ.</title>
        <authorList>
            <person name="Yamane K."/>
            <person name="Nambu T."/>
            <person name="Mashimo C."/>
            <person name="Sugimori C."/>
            <person name="Yamanaka T."/>
            <person name="Leung K."/>
            <person name="Fukushima H."/>
        </authorList>
    </citation>
    <scope>NUCLEOTIDE SEQUENCE [LARGE SCALE GENOMIC DNA]</scope>
    <source>
        <strain evidence="2">DY-18</strain>
    </source>
</reference>
<reference evidence="1 2" key="2">
    <citation type="journal article" date="2010" name="J Osaka Dent Univ">
        <title>Isolation and identification of Rothia mucilaginosa from persistent apical periodontitis lesions.</title>
        <authorList>
            <person name="Yamane K."/>
            <person name="Yoshida M."/>
            <person name="Fujihira T."/>
            <person name="Baba T."/>
            <person name="Tsuji N."/>
            <person name="Hayashi H."/>
            <person name="Sugimori C."/>
            <person name="Yamanaka T."/>
            <person name="Mashimo C."/>
            <person name="Nambu T."/>
            <person name="Kawai H."/>
            <person name="Fukushima H."/>
        </authorList>
    </citation>
    <scope>NUCLEOTIDE SEQUENCE [LARGE SCALE GENOMIC DNA]</scope>
    <source>
        <strain evidence="1 2">DY-18</strain>
    </source>
</reference>
<evidence type="ECO:0000313" key="1">
    <source>
        <dbReference type="EMBL" id="BAI63948.1"/>
    </source>
</evidence>
<dbReference type="AlphaFoldDB" id="D2NQM2"/>
<dbReference type="EMBL" id="AP011540">
    <property type="protein sequence ID" value="BAI63948.1"/>
    <property type="molecule type" value="Genomic_DNA"/>
</dbReference>
<proteinExistence type="predicted"/>
<dbReference type="Proteomes" id="UP000001883">
    <property type="component" value="Chromosome"/>
</dbReference>
<name>D2NQM2_ROTMD</name>
<keyword evidence="2" id="KW-1185">Reference proteome</keyword>
<reference evidence="1 2" key="3">
    <citation type="journal article" date="2010" name="Sequencing">
        <title>Complete Genome Sequence of Rothia mucilaginosa DY-18: A Clinical Isolate with Dense Meshwork-Like Structures from a Persistent Apical Periodontitis Lesion.</title>
        <authorList>
            <person name="Yamane K."/>
            <person name="Nambu T."/>
            <person name="Yamanaka T."/>
            <person name="Mashimo C."/>
            <person name="Sugimori C."/>
            <person name="Leung K.-P."/>
            <person name="Fukushima H."/>
        </authorList>
    </citation>
    <scope>NUCLEOTIDE SEQUENCE [LARGE SCALE GENOMIC DNA]</scope>
    <source>
        <strain evidence="1 2">DY-18</strain>
    </source>
</reference>
<gene>
    <name evidence="1" type="ordered locus">RMDY18_01160</name>
</gene>
<organism evidence="1 2">
    <name type="scientific">Rothia mucilaginosa (strain DY-18)</name>
    <name type="common">Stomatococcus mucilaginosus</name>
    <dbReference type="NCBI Taxonomy" id="680646"/>
    <lineage>
        <taxon>Bacteria</taxon>
        <taxon>Bacillati</taxon>
        <taxon>Actinomycetota</taxon>
        <taxon>Actinomycetes</taxon>
        <taxon>Micrococcales</taxon>
        <taxon>Micrococcaceae</taxon>
        <taxon>Rothia</taxon>
    </lineage>
</organism>
<evidence type="ECO:0000313" key="2">
    <source>
        <dbReference type="Proteomes" id="UP000001883"/>
    </source>
</evidence>
<sequence>MVIWLLSNRLCQHLRKACTPAGVLTLKTRLHELITQSRRHLKSGRHQTVPGMLSKLTEKHELGAGITLTERMHHIQLIPQLSELTHKLLTRKTRQVVLGRQPAVEPVSLLQHRLTCREIPVPLLAHTRIPKTGSGTLLTSPLIHVLEEETVNRLHMRKIEIAADRLLSQQEHATAHFRLFELLELSGVSFAVRFFGAGEKVPKNARSGDVVVAPLVVLRHYASPIMCRVVAASYSSKEISWCASWRRSSWRWGSVMTCPARFMPASANFRDSSGVMGLIESSVWVGLAAIGFLSRWTHPDGSGMQKCRKLYMRFSVLATSDGGSAQGQKRLSRKD</sequence>
<dbReference type="HOGENOM" id="CLU_828696_0_0_11"/>
<accession>D2NQM2</accession>